<evidence type="ECO:0000259" key="14">
    <source>
        <dbReference type="Pfam" id="PF07715"/>
    </source>
</evidence>
<proteinExistence type="inferred from homology"/>
<keyword evidence="8 12" id="KW-0798">TonB box</keyword>
<gene>
    <name evidence="15" type="ORF">NLF92_11265</name>
</gene>
<dbReference type="PROSITE" id="PS52016">
    <property type="entry name" value="TONB_DEPENDENT_REC_3"/>
    <property type="match status" value="1"/>
</dbReference>
<comment type="similarity">
    <text evidence="11 12">Belongs to the TonB-dependent receptor family.</text>
</comment>
<evidence type="ECO:0000259" key="13">
    <source>
        <dbReference type="Pfam" id="PF00593"/>
    </source>
</evidence>
<dbReference type="PANTHER" id="PTHR32552:SF81">
    <property type="entry name" value="TONB-DEPENDENT OUTER MEMBRANE RECEPTOR"/>
    <property type="match status" value="1"/>
</dbReference>
<evidence type="ECO:0000256" key="6">
    <source>
        <dbReference type="ARBA" id="ARBA00023004"/>
    </source>
</evidence>
<protein>
    <submittedName>
        <fullName evidence="15">TonB-dependent receptor</fullName>
    </submittedName>
</protein>
<dbReference type="GO" id="GO:0009279">
    <property type="term" value="C:cell outer membrane"/>
    <property type="evidence" value="ECO:0007669"/>
    <property type="project" value="UniProtKB-SubCell"/>
</dbReference>
<dbReference type="PANTHER" id="PTHR32552">
    <property type="entry name" value="FERRICHROME IRON RECEPTOR-RELATED"/>
    <property type="match status" value="1"/>
</dbReference>
<reference evidence="15" key="1">
    <citation type="submission" date="2022-07" db="EMBL/GenBank/DDBJ databases">
        <title>Characterization of the Novel Bacterium Alteromonas immobilis LMIT006 and Alteromonas gregis LMIT007.</title>
        <authorList>
            <person name="Lin X."/>
        </authorList>
    </citation>
    <scope>NUCLEOTIDE SEQUENCE</scope>
    <source>
        <strain evidence="15">LMIT007</strain>
    </source>
</reference>
<keyword evidence="7" id="KW-0406">Ion transport</keyword>
<feature type="domain" description="TonB-dependent receptor-like beta-barrel" evidence="13">
    <location>
        <begin position="323"/>
        <end position="732"/>
    </location>
</feature>
<evidence type="ECO:0000256" key="2">
    <source>
        <dbReference type="ARBA" id="ARBA00022448"/>
    </source>
</evidence>
<keyword evidence="5 11" id="KW-0812">Transmembrane</keyword>
<keyword evidence="3 11" id="KW-1134">Transmembrane beta strand</keyword>
<keyword evidence="16" id="KW-1185">Reference proteome</keyword>
<dbReference type="AlphaFoldDB" id="A0AA41X373"/>
<keyword evidence="15" id="KW-0675">Receptor</keyword>
<keyword evidence="4" id="KW-0410">Iron transport</keyword>
<feature type="domain" description="TonB-dependent receptor plug" evidence="14">
    <location>
        <begin position="30"/>
        <end position="135"/>
    </location>
</feature>
<dbReference type="Pfam" id="PF07715">
    <property type="entry name" value="Plug"/>
    <property type="match status" value="1"/>
</dbReference>
<dbReference type="InterPro" id="IPR000531">
    <property type="entry name" value="Beta-barrel_TonB"/>
</dbReference>
<evidence type="ECO:0000313" key="16">
    <source>
        <dbReference type="Proteomes" id="UP001165413"/>
    </source>
</evidence>
<dbReference type="Proteomes" id="UP001165413">
    <property type="component" value="Unassembled WGS sequence"/>
</dbReference>
<evidence type="ECO:0000256" key="11">
    <source>
        <dbReference type="PROSITE-ProRule" id="PRU01360"/>
    </source>
</evidence>
<dbReference type="InterPro" id="IPR036942">
    <property type="entry name" value="Beta-barrel_TonB_sf"/>
</dbReference>
<dbReference type="SUPFAM" id="SSF56935">
    <property type="entry name" value="Porins"/>
    <property type="match status" value="1"/>
</dbReference>
<dbReference type="GO" id="GO:0006826">
    <property type="term" value="P:iron ion transport"/>
    <property type="evidence" value="ECO:0007669"/>
    <property type="project" value="UniProtKB-KW"/>
</dbReference>
<evidence type="ECO:0000256" key="5">
    <source>
        <dbReference type="ARBA" id="ARBA00022692"/>
    </source>
</evidence>
<evidence type="ECO:0000256" key="8">
    <source>
        <dbReference type="ARBA" id="ARBA00023077"/>
    </source>
</evidence>
<keyword evidence="10 11" id="KW-0998">Cell outer membrane</keyword>
<evidence type="ECO:0000256" key="12">
    <source>
        <dbReference type="RuleBase" id="RU003357"/>
    </source>
</evidence>
<evidence type="ECO:0000256" key="1">
    <source>
        <dbReference type="ARBA" id="ARBA00004571"/>
    </source>
</evidence>
<evidence type="ECO:0000256" key="10">
    <source>
        <dbReference type="ARBA" id="ARBA00023237"/>
    </source>
</evidence>
<keyword evidence="2 11" id="KW-0813">Transport</keyword>
<dbReference type="InterPro" id="IPR012910">
    <property type="entry name" value="Plug_dom"/>
</dbReference>
<keyword evidence="6" id="KW-0408">Iron</keyword>
<dbReference type="Pfam" id="PF00593">
    <property type="entry name" value="TonB_dep_Rec_b-barrel"/>
    <property type="match status" value="1"/>
</dbReference>
<keyword evidence="9 11" id="KW-0472">Membrane</keyword>
<evidence type="ECO:0000256" key="3">
    <source>
        <dbReference type="ARBA" id="ARBA00022452"/>
    </source>
</evidence>
<dbReference type="EMBL" id="JANATA010000023">
    <property type="protein sequence ID" value="MCP3429526.1"/>
    <property type="molecule type" value="Genomic_DNA"/>
</dbReference>
<accession>A0AA41X373</accession>
<sequence length="788" mass="86180">MVPATQVFAQEKQAQLETIEVTGTRRTGTVQEAPLNITALTADTLGEQNIGQLEDVARWVPGLTVVDQGGRSASPIIVRGLNTNSSGPGSNGGTVATYFGELPLFLNMRLTDVERVEVLIGPQGTLYGAGTLGGAIRYIPKQVELDITEGEVSGDIFSVHRSDSYGGEYGFVFNTPLINDELGVRASLNYYNDPGFIDYNYVVRQPGVSQPDSLDDNNLRSVRDANGEKTLTGRIALRWLPTDNIDATLSYFYQKQDVEGRSIDHFNALPASNAVSGDLTRKYTSAYRYEEPRVKTDELLSLEVTADLGFAELVSATGISSFAADGQRDQTDLLIRLNYSYEDFPAFSAFTRELDNQDTFTQELRLVSQSDSDFSWIAGVFYNKTEADGSSSEFTPGYDAFLGGSRPDALEYLSVSDSTVTESAFFGELSYQISDAWDVTVGLRQYKYDIETRSAIDLPLYYTVFEDRAPDSIVLDYGTETADDSGSLFKFNTSYDISDDAMVYFTVSEGFRIGGANGVAACPDNVNELTQQIVCALPNEQVYVADTTTNYELGVKSTYFNNRLYLNVSAFDITWDDAQVAGATVNGAQPITANAAGAGSSGIEISSRAILTDDLTAYMSYSNVDAQLTDDAPFLFGVLDEQGTALQNYYDGKKGDRLSGAPETQASFGLKYTTDLSNGSVLDLVYGLTYQSDVYSKVGLRADGEVIPGFALNNASASISKDNWTITAYLDNMFDKYAYTAVRRDAGDLGTATFADQNQNRVDLLRNYGRFVVQPRKFGVRFTYAFDL</sequence>
<evidence type="ECO:0000256" key="7">
    <source>
        <dbReference type="ARBA" id="ARBA00023065"/>
    </source>
</evidence>
<dbReference type="Gene3D" id="2.40.170.20">
    <property type="entry name" value="TonB-dependent receptor, beta-barrel domain"/>
    <property type="match status" value="1"/>
</dbReference>
<name>A0AA41X373_9ALTE</name>
<organism evidence="15 16">
    <name type="scientific">Opacimonas viscosa</name>
    <dbReference type="NCBI Taxonomy" id="2961944"/>
    <lineage>
        <taxon>Bacteria</taxon>
        <taxon>Pseudomonadati</taxon>
        <taxon>Pseudomonadota</taxon>
        <taxon>Gammaproteobacteria</taxon>
        <taxon>Alteromonadales</taxon>
        <taxon>Alteromonadaceae</taxon>
        <taxon>Opacimonas</taxon>
    </lineage>
</organism>
<evidence type="ECO:0000256" key="4">
    <source>
        <dbReference type="ARBA" id="ARBA00022496"/>
    </source>
</evidence>
<comment type="caution">
    <text evidence="15">The sequence shown here is derived from an EMBL/GenBank/DDBJ whole genome shotgun (WGS) entry which is preliminary data.</text>
</comment>
<evidence type="ECO:0000313" key="15">
    <source>
        <dbReference type="EMBL" id="MCP3429526.1"/>
    </source>
</evidence>
<dbReference type="InterPro" id="IPR039426">
    <property type="entry name" value="TonB-dep_rcpt-like"/>
</dbReference>
<evidence type="ECO:0000256" key="9">
    <source>
        <dbReference type="ARBA" id="ARBA00023136"/>
    </source>
</evidence>
<comment type="subcellular location">
    <subcellularLocation>
        <location evidence="1 11">Cell outer membrane</location>
        <topology evidence="1 11">Multi-pass membrane protein</topology>
    </subcellularLocation>
</comment>